<evidence type="ECO:0000256" key="9">
    <source>
        <dbReference type="SAM" id="MobiDB-lite"/>
    </source>
</evidence>
<feature type="transmembrane region" description="Helical" evidence="10">
    <location>
        <begin position="324"/>
        <end position="343"/>
    </location>
</feature>
<evidence type="ECO:0000256" key="1">
    <source>
        <dbReference type="ARBA" id="ARBA00004429"/>
    </source>
</evidence>
<dbReference type="InterPro" id="IPR007272">
    <property type="entry name" value="Sulf_transp_TsuA/YedE"/>
</dbReference>
<keyword evidence="5 10" id="KW-0812">Transmembrane</keyword>
<feature type="region of interest" description="Disordered" evidence="9">
    <location>
        <begin position="1"/>
        <end position="27"/>
    </location>
</feature>
<keyword evidence="3" id="KW-1003">Cell membrane</keyword>
<feature type="transmembrane region" description="Helical" evidence="10">
    <location>
        <begin position="375"/>
        <end position="400"/>
    </location>
</feature>
<evidence type="ECO:0000256" key="7">
    <source>
        <dbReference type="ARBA" id="ARBA00023136"/>
    </source>
</evidence>
<reference evidence="11 12" key="1">
    <citation type="submission" date="2020-07" db="EMBL/GenBank/DDBJ databases">
        <title>Sequencing the genomes of 1000 actinobacteria strains.</title>
        <authorList>
            <person name="Klenk H.-P."/>
        </authorList>
    </citation>
    <scope>NUCLEOTIDE SEQUENCE [LARGE SCALE GENOMIC DNA]</scope>
    <source>
        <strain evidence="11 12">DSM 45975</strain>
    </source>
</reference>
<accession>A0A839DS44</accession>
<feature type="transmembrane region" description="Helical" evidence="10">
    <location>
        <begin position="162"/>
        <end position="183"/>
    </location>
</feature>
<dbReference type="Proteomes" id="UP000569329">
    <property type="component" value="Unassembled WGS sequence"/>
</dbReference>
<dbReference type="GO" id="GO:0005886">
    <property type="term" value="C:plasma membrane"/>
    <property type="evidence" value="ECO:0007669"/>
    <property type="project" value="UniProtKB-SubCell"/>
</dbReference>
<evidence type="ECO:0008006" key="13">
    <source>
        <dbReference type="Google" id="ProtNLM"/>
    </source>
</evidence>
<comment type="subcellular location">
    <subcellularLocation>
        <location evidence="1">Cell inner membrane</location>
        <topology evidence="1">Multi-pass membrane protein</topology>
    </subcellularLocation>
</comment>
<evidence type="ECO:0000256" key="10">
    <source>
        <dbReference type="SAM" id="Phobius"/>
    </source>
</evidence>
<evidence type="ECO:0000256" key="8">
    <source>
        <dbReference type="ARBA" id="ARBA00035655"/>
    </source>
</evidence>
<dbReference type="EMBL" id="JACGWZ010000002">
    <property type="protein sequence ID" value="MBA8824822.1"/>
    <property type="molecule type" value="Genomic_DNA"/>
</dbReference>
<dbReference type="Pfam" id="PF04143">
    <property type="entry name" value="Sulf_transp"/>
    <property type="match status" value="1"/>
</dbReference>
<protein>
    <recommendedName>
        <fullName evidence="13">Sulphur transport domain-containing protein</fullName>
    </recommendedName>
</protein>
<feature type="transmembrane region" description="Helical" evidence="10">
    <location>
        <begin position="203"/>
        <end position="225"/>
    </location>
</feature>
<evidence type="ECO:0000313" key="12">
    <source>
        <dbReference type="Proteomes" id="UP000569329"/>
    </source>
</evidence>
<feature type="transmembrane region" description="Helical" evidence="10">
    <location>
        <begin position="350"/>
        <end position="369"/>
    </location>
</feature>
<feature type="transmembrane region" description="Helical" evidence="10">
    <location>
        <begin position="56"/>
        <end position="76"/>
    </location>
</feature>
<proteinExistence type="inferred from homology"/>
<evidence type="ECO:0000256" key="2">
    <source>
        <dbReference type="ARBA" id="ARBA00022448"/>
    </source>
</evidence>
<comment type="similarity">
    <text evidence="8">Belongs to the TsuA/YedE (TC 9.B.102) family.</text>
</comment>
<evidence type="ECO:0000256" key="4">
    <source>
        <dbReference type="ARBA" id="ARBA00022519"/>
    </source>
</evidence>
<sequence>MSLRDPETVAVTEPSTTETDTTGTSPPAQRKVLTIGGVLAVALGVATAAVGGWRMAVLYAIGLAFGLVLFHARFGFTSAWRQLVAVGQGKALRAHMLMLAVAAALFAPILSAGLGLGTTPEGSVSPVSISVVVGAFLFGLGMQVGGSCASGTLYNVGGGQTAIVFTLVGFIVGAVLGAWHFAFWTSTLPSGPEISLARTPLGYGGALAATLAVLGLIAAGTLVVARRKQPPRLSRPPAAAGLARAVRGSWPLWVGAVGLAVLNALTLVVKGKAWGITSAFTLWGSKVAQAAGVDVADWGYWSSPDNAATLAGPVLAHGTSVMDFGIILGAFLAAAAGGVFVLHRRVPRKVVVGAIIGGILMGYGARIAYGCNIGAYFAGIASFSLHGWLWAVMAIIGTYAGLKARPLIGLAVPKRTDSSC</sequence>
<evidence type="ECO:0000256" key="6">
    <source>
        <dbReference type="ARBA" id="ARBA00022989"/>
    </source>
</evidence>
<keyword evidence="7 10" id="KW-0472">Membrane</keyword>
<keyword evidence="12" id="KW-1185">Reference proteome</keyword>
<evidence type="ECO:0000313" key="11">
    <source>
        <dbReference type="EMBL" id="MBA8824822.1"/>
    </source>
</evidence>
<comment type="caution">
    <text evidence="11">The sequence shown here is derived from an EMBL/GenBank/DDBJ whole genome shotgun (WGS) entry which is preliminary data.</text>
</comment>
<feature type="transmembrane region" description="Helical" evidence="10">
    <location>
        <begin position="32"/>
        <end position="50"/>
    </location>
</feature>
<keyword evidence="2" id="KW-0813">Transport</keyword>
<feature type="transmembrane region" description="Helical" evidence="10">
    <location>
        <begin position="97"/>
        <end position="117"/>
    </location>
</feature>
<gene>
    <name evidence="11" type="ORF">FHX42_002169</name>
</gene>
<keyword evidence="4" id="KW-0997">Cell inner membrane</keyword>
<dbReference type="AlphaFoldDB" id="A0A839DS44"/>
<dbReference type="PANTHER" id="PTHR30574:SF1">
    <property type="entry name" value="SULPHUR TRANSPORT DOMAIN-CONTAINING PROTEIN"/>
    <property type="match status" value="1"/>
</dbReference>
<evidence type="ECO:0000256" key="5">
    <source>
        <dbReference type="ARBA" id="ARBA00022692"/>
    </source>
</evidence>
<dbReference type="PANTHER" id="PTHR30574">
    <property type="entry name" value="INNER MEMBRANE PROTEIN YEDE"/>
    <property type="match status" value="1"/>
</dbReference>
<evidence type="ECO:0000256" key="3">
    <source>
        <dbReference type="ARBA" id="ARBA00022475"/>
    </source>
</evidence>
<keyword evidence="6 10" id="KW-1133">Transmembrane helix</keyword>
<feature type="compositionally biased region" description="Low complexity" evidence="9">
    <location>
        <begin position="12"/>
        <end position="27"/>
    </location>
</feature>
<feature type="transmembrane region" description="Helical" evidence="10">
    <location>
        <begin position="250"/>
        <end position="269"/>
    </location>
</feature>
<dbReference type="RefSeq" id="WP_328796030.1">
    <property type="nucleotide sequence ID" value="NZ_JACGWZ010000002.1"/>
</dbReference>
<name>A0A839DS44_9PSEU</name>
<organism evidence="11 12">
    <name type="scientific">Halosaccharopolyspora lacisalsi</name>
    <dbReference type="NCBI Taxonomy" id="1000566"/>
    <lineage>
        <taxon>Bacteria</taxon>
        <taxon>Bacillati</taxon>
        <taxon>Actinomycetota</taxon>
        <taxon>Actinomycetes</taxon>
        <taxon>Pseudonocardiales</taxon>
        <taxon>Pseudonocardiaceae</taxon>
        <taxon>Halosaccharopolyspora</taxon>
    </lineage>
</organism>